<protein>
    <submittedName>
        <fullName evidence="4">TonB-dependent receptor family protein</fullName>
    </submittedName>
</protein>
<evidence type="ECO:0000313" key="4">
    <source>
        <dbReference type="EMBL" id="MCJ2381033.1"/>
    </source>
</evidence>
<feature type="domain" description="Outer membrane protein beta-barrel" evidence="3">
    <location>
        <begin position="365"/>
        <end position="752"/>
    </location>
</feature>
<feature type="domain" description="TonB-dependent receptor plug" evidence="2">
    <location>
        <begin position="120"/>
        <end position="201"/>
    </location>
</feature>
<dbReference type="EMBL" id="JAKZMM010000025">
    <property type="protein sequence ID" value="MCJ2381033.1"/>
    <property type="molecule type" value="Genomic_DNA"/>
</dbReference>
<evidence type="ECO:0000256" key="1">
    <source>
        <dbReference type="SAM" id="SignalP"/>
    </source>
</evidence>
<dbReference type="SUPFAM" id="SSF49464">
    <property type="entry name" value="Carboxypeptidase regulatory domain-like"/>
    <property type="match status" value="1"/>
</dbReference>
<dbReference type="Pfam" id="PF07715">
    <property type="entry name" value="Plug"/>
    <property type="match status" value="1"/>
</dbReference>
<dbReference type="SUPFAM" id="SSF56935">
    <property type="entry name" value="Porins"/>
    <property type="match status" value="1"/>
</dbReference>
<reference evidence="4 5" key="1">
    <citation type="submission" date="2022-03" db="EMBL/GenBank/DDBJ databases">
        <title>Parabacteroides sp. nov. isolated from swine feces.</title>
        <authorList>
            <person name="Bak J.E."/>
        </authorList>
    </citation>
    <scope>NUCLEOTIDE SEQUENCE [LARGE SCALE GENOMIC DNA]</scope>
    <source>
        <strain evidence="4 5">AGMB00274</strain>
    </source>
</reference>
<proteinExistence type="predicted"/>
<keyword evidence="5" id="KW-1185">Reference proteome</keyword>
<gene>
    <name evidence="4" type="ORF">MUN53_10480</name>
</gene>
<keyword evidence="1" id="KW-0732">Signal</keyword>
<comment type="caution">
    <text evidence="4">The sequence shown here is derived from an EMBL/GenBank/DDBJ whole genome shotgun (WGS) entry which is preliminary data.</text>
</comment>
<keyword evidence="4" id="KW-0675">Receptor</keyword>
<name>A0ABT0C2C9_9BACT</name>
<dbReference type="Proteomes" id="UP001165444">
    <property type="component" value="Unassembled WGS sequence"/>
</dbReference>
<dbReference type="Pfam" id="PF14905">
    <property type="entry name" value="OMP_b-brl_3"/>
    <property type="match status" value="1"/>
</dbReference>
<evidence type="ECO:0000313" key="5">
    <source>
        <dbReference type="Proteomes" id="UP001165444"/>
    </source>
</evidence>
<accession>A0ABT0C2C9</accession>
<organism evidence="4 5">
    <name type="scientific">Parabacteroides faecalis</name>
    <dbReference type="NCBI Taxonomy" id="2924040"/>
    <lineage>
        <taxon>Bacteria</taxon>
        <taxon>Pseudomonadati</taxon>
        <taxon>Bacteroidota</taxon>
        <taxon>Bacteroidia</taxon>
        <taxon>Bacteroidales</taxon>
        <taxon>Tannerellaceae</taxon>
        <taxon>Parabacteroides</taxon>
    </lineage>
</organism>
<dbReference type="Gene3D" id="2.170.130.10">
    <property type="entry name" value="TonB-dependent receptor, plug domain"/>
    <property type="match status" value="1"/>
</dbReference>
<dbReference type="RefSeq" id="WP_243325376.1">
    <property type="nucleotide sequence ID" value="NZ_JAKZMM010000025.1"/>
</dbReference>
<evidence type="ECO:0000259" key="2">
    <source>
        <dbReference type="Pfam" id="PF07715"/>
    </source>
</evidence>
<dbReference type="InterPro" id="IPR041700">
    <property type="entry name" value="OMP_b-brl_3"/>
</dbReference>
<feature type="chain" id="PRO_5045286942" evidence="1">
    <location>
        <begin position="20"/>
        <end position="774"/>
    </location>
</feature>
<dbReference type="Pfam" id="PF13715">
    <property type="entry name" value="CarbopepD_reg_2"/>
    <property type="match status" value="1"/>
</dbReference>
<dbReference type="InterPro" id="IPR008969">
    <property type="entry name" value="CarboxyPept-like_regulatory"/>
</dbReference>
<sequence>MIKNIITCFLLAGSIPLSAQTIHGKLVDEKDQPLPYANIVLLSLPDSSFVTGTMSDENGSFALEATASNQLVRISSIGFETIYKSINPPDLGIIRLASDVQQLGEVVVKGSLPITRMKGNAMVTSVSGTVLEKAGTTEQLLDKIPNVTAQDGEINVFGRGTPEIYINGRKVRDLTELDQISAENIKSVEVINNPGARYGAEVTAVIRIATKKVEGEGFGFDNRAMFQYNRDWSALEQFNFNYRKGSFDLSGMIYGSRSYGWSSKDFYQDTYLQQYWRQESTVFTDGTDKRLGAQLALNYTFDENNAIGIRYGYDKTPENTMNMILNTEVFQDHEPTESTYSPNLETDEDDTHQLNAYYTGKINNWNVDLNLDGYWSDIHKENNIDEVTRIPNQAEETRTVSSFNDVSNSLYATKLILSKPVWDGELALGGEYTYTNRGNLFINPEGILNDDDSRIRENMGAIFAEYGKNFGKVQTQIGLRYEYTSSDYYVEGKRIDEQSKTYNNLFPTFSLSFPIQRINIQLAYRTDIARPSYWDLRNNVLYANKYTYETGNPLLKPTLTQNVTLGATYRWLQVSTGYNRIKDKVINVTSLYDEENPTIMLISLANAPTYDKVFAGLTIAPTIGFWRPQWRFQVTKQWYTTQTPQGPLKLNNPMGTITWNNNLQLPWGILLDVDFLYKTKGDIQNGRFLKPSWRADLSLQKSFLNDNLTLQLDAWNVLDSYKRSFIMYVSDRQTMQMDEHSTHCQARLTIRYKFNASKSKYKGTGAGQEQKSRM</sequence>
<dbReference type="InterPro" id="IPR012910">
    <property type="entry name" value="Plug_dom"/>
</dbReference>
<evidence type="ECO:0000259" key="3">
    <source>
        <dbReference type="Pfam" id="PF14905"/>
    </source>
</evidence>
<feature type="signal peptide" evidence="1">
    <location>
        <begin position="1"/>
        <end position="19"/>
    </location>
</feature>
<dbReference type="InterPro" id="IPR037066">
    <property type="entry name" value="Plug_dom_sf"/>
</dbReference>